<gene>
    <name evidence="2" type="ORF">ACFSW8_00885</name>
</gene>
<reference evidence="3" key="1">
    <citation type="journal article" date="2019" name="Int. J. Syst. Evol. Microbiol.">
        <title>The Global Catalogue of Microorganisms (GCM) 10K type strain sequencing project: providing services to taxonomists for standard genome sequencing and annotation.</title>
        <authorList>
            <consortium name="The Broad Institute Genomics Platform"/>
            <consortium name="The Broad Institute Genome Sequencing Center for Infectious Disease"/>
            <person name="Wu L."/>
            <person name="Ma J."/>
        </authorList>
    </citation>
    <scope>NUCLEOTIDE SEQUENCE [LARGE SCALE GENOMIC DNA]</scope>
    <source>
        <strain evidence="3">CCUG 57942</strain>
    </source>
</reference>
<organism evidence="2 3">
    <name type="scientific">Rubritalea tangerina</name>
    <dbReference type="NCBI Taxonomy" id="430798"/>
    <lineage>
        <taxon>Bacteria</taxon>
        <taxon>Pseudomonadati</taxon>
        <taxon>Verrucomicrobiota</taxon>
        <taxon>Verrucomicrobiia</taxon>
        <taxon>Verrucomicrobiales</taxon>
        <taxon>Rubritaleaceae</taxon>
        <taxon>Rubritalea</taxon>
    </lineage>
</organism>
<protein>
    <submittedName>
        <fullName evidence="2">Uncharacterized protein</fullName>
    </submittedName>
</protein>
<sequence length="234" mass="26559">MPTQLHSRPLLLLTVILCCTLSLCAQEFDSLTTRAGKIFQSVKILKLEADGITIMHRDGGCRILVEDLPPNIQKQLGISDNEAAQTLRAQRSQTQKHLAEKQRQAHELAARKKQRAMIAKLVAQQEWEYSKEAKVTVLKKHEKGYICQAVHPVLVDVTKQVTTTLGGKKTIVVGKKRIFPDHKLSPKIFLLSEKRLSPGRAYELRILHEEPYVYSHPDGTTQHIEQYRSITEKP</sequence>
<proteinExistence type="predicted"/>
<comment type="caution">
    <text evidence="2">The sequence shown here is derived from an EMBL/GenBank/DDBJ whole genome shotgun (WGS) entry which is preliminary data.</text>
</comment>
<dbReference type="RefSeq" id="WP_377091188.1">
    <property type="nucleotide sequence ID" value="NZ_JBHSJL010000014.1"/>
</dbReference>
<feature type="chain" id="PRO_5047541724" evidence="1">
    <location>
        <begin position="26"/>
        <end position="234"/>
    </location>
</feature>
<dbReference type="Proteomes" id="UP001597389">
    <property type="component" value="Unassembled WGS sequence"/>
</dbReference>
<keyword evidence="1" id="KW-0732">Signal</keyword>
<accession>A0ABW4Z723</accession>
<feature type="signal peptide" evidence="1">
    <location>
        <begin position="1"/>
        <end position="25"/>
    </location>
</feature>
<dbReference type="EMBL" id="JBHUJB010000005">
    <property type="protein sequence ID" value="MFD2157447.1"/>
    <property type="molecule type" value="Genomic_DNA"/>
</dbReference>
<evidence type="ECO:0000313" key="3">
    <source>
        <dbReference type="Proteomes" id="UP001597389"/>
    </source>
</evidence>
<evidence type="ECO:0000313" key="2">
    <source>
        <dbReference type="EMBL" id="MFD2157447.1"/>
    </source>
</evidence>
<evidence type="ECO:0000256" key="1">
    <source>
        <dbReference type="SAM" id="SignalP"/>
    </source>
</evidence>
<name>A0ABW4Z723_9BACT</name>
<keyword evidence="3" id="KW-1185">Reference proteome</keyword>